<comment type="similarity">
    <text evidence="2 9">Belongs to the universal ribosomal protein uS15 family.</text>
</comment>
<organism evidence="10 11">
    <name type="scientific">Trichogramma kaykai</name>
    <dbReference type="NCBI Taxonomy" id="54128"/>
    <lineage>
        <taxon>Eukaryota</taxon>
        <taxon>Metazoa</taxon>
        <taxon>Ecdysozoa</taxon>
        <taxon>Arthropoda</taxon>
        <taxon>Hexapoda</taxon>
        <taxon>Insecta</taxon>
        <taxon>Pterygota</taxon>
        <taxon>Neoptera</taxon>
        <taxon>Endopterygota</taxon>
        <taxon>Hymenoptera</taxon>
        <taxon>Apocrita</taxon>
        <taxon>Proctotrupomorpha</taxon>
        <taxon>Chalcidoidea</taxon>
        <taxon>Trichogrammatidae</taxon>
        <taxon>Trichogramma</taxon>
    </lineage>
</organism>
<dbReference type="Pfam" id="PF00312">
    <property type="entry name" value="Ribosomal_S15"/>
    <property type="match status" value="1"/>
</dbReference>
<evidence type="ECO:0000256" key="9">
    <source>
        <dbReference type="RuleBase" id="RU003919"/>
    </source>
</evidence>
<evidence type="ECO:0000256" key="5">
    <source>
        <dbReference type="ARBA" id="ARBA00023128"/>
    </source>
</evidence>
<keyword evidence="5" id="KW-0496">Mitochondrion</keyword>
<keyword evidence="11" id="KW-1185">Reference proteome</keyword>
<dbReference type="SUPFAM" id="SSF47060">
    <property type="entry name" value="S15/NS1 RNA-binding domain"/>
    <property type="match status" value="1"/>
</dbReference>
<reference evidence="10 11" key="1">
    <citation type="journal article" date="2024" name="bioRxiv">
        <title>A reference genome for Trichogramma kaykai: A tiny desert-dwelling parasitoid wasp with competing sex-ratio distorters.</title>
        <authorList>
            <person name="Culotta J."/>
            <person name="Lindsey A.R."/>
        </authorList>
    </citation>
    <scope>NUCLEOTIDE SEQUENCE [LARGE SCALE GENOMIC DNA]</scope>
    <source>
        <strain evidence="10 11">KSX58</strain>
    </source>
</reference>
<dbReference type="GO" id="GO:0005739">
    <property type="term" value="C:mitochondrion"/>
    <property type="evidence" value="ECO:0007669"/>
    <property type="project" value="UniProtKB-SubCell"/>
</dbReference>
<dbReference type="AlphaFoldDB" id="A0ABD2XBP3"/>
<evidence type="ECO:0000313" key="11">
    <source>
        <dbReference type="Proteomes" id="UP001627154"/>
    </source>
</evidence>
<evidence type="ECO:0000256" key="3">
    <source>
        <dbReference type="ARBA" id="ARBA00022946"/>
    </source>
</evidence>
<evidence type="ECO:0000313" key="10">
    <source>
        <dbReference type="EMBL" id="KAL3402530.1"/>
    </source>
</evidence>
<evidence type="ECO:0000256" key="4">
    <source>
        <dbReference type="ARBA" id="ARBA00022980"/>
    </source>
</evidence>
<accession>A0ABD2XBP3</accession>
<evidence type="ECO:0000256" key="1">
    <source>
        <dbReference type="ARBA" id="ARBA00004173"/>
    </source>
</evidence>
<dbReference type="GO" id="GO:0005840">
    <property type="term" value="C:ribosome"/>
    <property type="evidence" value="ECO:0007669"/>
    <property type="project" value="UniProtKB-KW"/>
</dbReference>
<keyword evidence="4 9" id="KW-0689">Ribosomal protein</keyword>
<keyword evidence="3" id="KW-0809">Transit peptide</keyword>
<evidence type="ECO:0000256" key="6">
    <source>
        <dbReference type="ARBA" id="ARBA00023274"/>
    </source>
</evidence>
<dbReference type="InterPro" id="IPR000589">
    <property type="entry name" value="Ribosomal_uS15"/>
</dbReference>
<dbReference type="EMBL" id="JBJJXI010000034">
    <property type="protein sequence ID" value="KAL3402530.1"/>
    <property type="molecule type" value="Genomic_DNA"/>
</dbReference>
<evidence type="ECO:0000256" key="7">
    <source>
        <dbReference type="ARBA" id="ARBA00035249"/>
    </source>
</evidence>
<comment type="subcellular location">
    <subcellularLocation>
        <location evidence="1">Mitochondrion</location>
    </subcellularLocation>
</comment>
<dbReference type="InterPro" id="IPR052137">
    <property type="entry name" value="uS15_ribosomal"/>
</dbReference>
<dbReference type="PANTHER" id="PTHR46685">
    <property type="entry name" value="28S RIBOSOMAL PROTEIN S15, MITOCHONDRIAL"/>
    <property type="match status" value="1"/>
</dbReference>
<sequence>MNVFRSKLKNSANLVGSIIQGTRGYSTAKKLPIEWIRPVKIPCIDPRKSGDGGVDFNVKPTDFVGKYVYSQELKQETDENVKKIFTVEFNRRKEMITLEKQKATQLLQRHLYDTNSMETKIGRITVHILRLQEIQNINPNDKRTKSILKEMIEKRKKWLRKLRMHDYPRFEYILKNLNLTYKPFSQFNPYINRKPYTTHMLENYCDNMIQQKLEEYKNELDEQKGEFFKDKVEKLQFIRNEEIACGKEPTITEEMIEEAQKQAASIKK</sequence>
<dbReference type="InterPro" id="IPR009068">
    <property type="entry name" value="uS15_NS1_RNA-bd_sf"/>
</dbReference>
<keyword evidence="6 9" id="KW-0687">Ribonucleoprotein</keyword>
<dbReference type="Gene3D" id="1.10.287.10">
    <property type="entry name" value="S15/NS1, RNA-binding"/>
    <property type="match status" value="1"/>
</dbReference>
<proteinExistence type="inferred from homology"/>
<dbReference type="PANTHER" id="PTHR46685:SF1">
    <property type="entry name" value="SMALL RIBOSOMAL SUBUNIT PROTEIN US15M"/>
    <property type="match status" value="1"/>
</dbReference>
<evidence type="ECO:0000256" key="2">
    <source>
        <dbReference type="ARBA" id="ARBA00008434"/>
    </source>
</evidence>
<dbReference type="GO" id="GO:1990904">
    <property type="term" value="C:ribonucleoprotein complex"/>
    <property type="evidence" value="ECO:0007669"/>
    <property type="project" value="UniProtKB-KW"/>
</dbReference>
<comment type="caution">
    <text evidence="10">The sequence shown here is derived from an EMBL/GenBank/DDBJ whole genome shotgun (WGS) entry which is preliminary data.</text>
</comment>
<evidence type="ECO:0000256" key="8">
    <source>
        <dbReference type="ARBA" id="ARBA00035528"/>
    </source>
</evidence>
<gene>
    <name evidence="10" type="ORF">TKK_004477</name>
</gene>
<name>A0ABD2XBP3_9HYME</name>
<dbReference type="Proteomes" id="UP001627154">
    <property type="component" value="Unassembled WGS sequence"/>
</dbReference>
<dbReference type="SMART" id="SM01387">
    <property type="entry name" value="Ribosomal_S15"/>
    <property type="match status" value="1"/>
</dbReference>
<protein>
    <recommendedName>
        <fullName evidence="7">Small ribosomal subunit protein uS15m</fullName>
    </recommendedName>
    <alternativeName>
        <fullName evidence="8">28S ribosomal protein S15, mitochondrial</fullName>
    </alternativeName>
</protein>